<sequence>MLLFYCPGCHAEHRSNEAFAGRRAQCVRCGAAMRIPQTSGIAGSLIRTEEEVADEDMDIDELAEKQAHDSEAERPAVDADEPPPVGDRPTNWPKRLGVLLLVLTTIAVGYFAIQSGPLPKPAAKLELDAEEEPPPSTPAVAEKQQEIATAPTAPPPETPIRMTADQLAAEYATGPQACDTKYRGKLLEVEGICKAFGNGGLQFRHMYSAYQELAGTEEEGVVTAALPAFDVTPLMRETLPAIVGSVGGLMLEPPSLVPQPGRGVTVRGRYAGLFNPQTNTLGNLRLDRATVVRAAAPADEKYTRRTVSVTGLVTSVTDELLGFEPPGTATLLQFEAYFRPRQQPTAVIRPGQIVTITGTCSGRSTQIIRFDNCVLGGGGTIATTTAEMVRDYEIDLQTGPPIDRSTPIVVTAENLAREFQENRTAAMAKYGRKYLAVTGAIARNDTPQRLVTFEKGTDVGVSVLAAFTRLEYGRLPTDELVVSVRGVCYGLTRSRLLRIEDSVSFDPDNGNPNVPRLTADFFPLKAGAEWTAVRLLEPNPPPLAKPPAKPSTKPAKPPAYAVAKLRQKIVEDGRLVTSLVQQGTTTDTNLATATIKWTGKPAKTPTPVQDQRFRIGEKFIETGTLLNPPPAQPKTVEDLFVWSPVLRLGAKPGREWSHEEEVGGNVSTWTATKFFTDPRGRPALQVDATLTSKSANLAGVRQITTTVFVKGVGPVSQKVVLSTADGTSKVVYEELREESEAVQKKETELRGSGGRVPAPPPREAKSSN</sequence>
<dbReference type="RefSeq" id="WP_149112898.1">
    <property type="nucleotide sequence ID" value="NZ_CP042425.1"/>
</dbReference>
<keyword evidence="2" id="KW-0812">Transmembrane</keyword>
<feature type="region of interest" description="Disordered" evidence="1">
    <location>
        <begin position="734"/>
        <end position="768"/>
    </location>
</feature>
<evidence type="ECO:0000313" key="4">
    <source>
        <dbReference type="Proteomes" id="UP000324974"/>
    </source>
</evidence>
<evidence type="ECO:0000256" key="2">
    <source>
        <dbReference type="SAM" id="Phobius"/>
    </source>
</evidence>
<feature type="transmembrane region" description="Helical" evidence="2">
    <location>
        <begin position="96"/>
        <end position="113"/>
    </location>
</feature>
<dbReference type="AlphaFoldDB" id="A0A5C1AGP3"/>
<dbReference type="Pfam" id="PF12869">
    <property type="entry name" value="tRNA_anti-like"/>
    <property type="match status" value="1"/>
</dbReference>
<keyword evidence="4" id="KW-1185">Reference proteome</keyword>
<dbReference type="OrthoDB" id="292769at2"/>
<dbReference type="EMBL" id="CP042425">
    <property type="protein sequence ID" value="QEL18381.1"/>
    <property type="molecule type" value="Genomic_DNA"/>
</dbReference>
<reference evidence="4" key="1">
    <citation type="submission" date="2019-08" db="EMBL/GenBank/DDBJ databases">
        <title>Limnoglobus roseus gen. nov., sp. nov., a novel freshwater planctomycete with a giant genome from the family Gemmataceae.</title>
        <authorList>
            <person name="Kulichevskaya I.S."/>
            <person name="Naumoff D.G."/>
            <person name="Miroshnikov K."/>
            <person name="Ivanova A."/>
            <person name="Philippov D.A."/>
            <person name="Hakobyan A."/>
            <person name="Rijpstra I.C."/>
            <person name="Sinninghe Damste J.S."/>
            <person name="Liesack W."/>
            <person name="Dedysh S.N."/>
        </authorList>
    </citation>
    <scope>NUCLEOTIDE SEQUENCE [LARGE SCALE GENOMIC DNA]</scope>
    <source>
        <strain evidence="4">PX52</strain>
    </source>
</reference>
<name>A0A5C1AGP3_9BACT</name>
<dbReference type="InterPro" id="IPR024422">
    <property type="entry name" value="Protein_unknown_function_OB"/>
</dbReference>
<keyword evidence="2" id="KW-1133">Transmembrane helix</keyword>
<feature type="compositionally biased region" description="Basic and acidic residues" evidence="1">
    <location>
        <begin position="65"/>
        <end position="77"/>
    </location>
</feature>
<evidence type="ECO:0000313" key="3">
    <source>
        <dbReference type="EMBL" id="QEL18381.1"/>
    </source>
</evidence>
<feature type="region of interest" description="Disordered" evidence="1">
    <location>
        <begin position="65"/>
        <end position="91"/>
    </location>
</feature>
<evidence type="ECO:0000256" key="1">
    <source>
        <dbReference type="SAM" id="MobiDB-lite"/>
    </source>
</evidence>
<gene>
    <name evidence="3" type="ORF">PX52LOC_05404</name>
</gene>
<protein>
    <submittedName>
        <fullName evidence="3">Uncharacterized protein</fullName>
    </submittedName>
</protein>
<accession>A0A5C1AGP3</accession>
<proteinExistence type="predicted"/>
<keyword evidence="2" id="KW-0472">Membrane</keyword>
<dbReference type="Proteomes" id="UP000324974">
    <property type="component" value="Chromosome"/>
</dbReference>
<dbReference type="KEGG" id="lrs:PX52LOC_05404"/>
<organism evidence="3 4">
    <name type="scientific">Limnoglobus roseus</name>
    <dbReference type="NCBI Taxonomy" id="2598579"/>
    <lineage>
        <taxon>Bacteria</taxon>
        <taxon>Pseudomonadati</taxon>
        <taxon>Planctomycetota</taxon>
        <taxon>Planctomycetia</taxon>
        <taxon>Gemmatales</taxon>
        <taxon>Gemmataceae</taxon>
        <taxon>Limnoglobus</taxon>
    </lineage>
</organism>
<feature type="region of interest" description="Disordered" evidence="1">
    <location>
        <begin position="126"/>
        <end position="160"/>
    </location>
</feature>
<feature type="compositionally biased region" description="Basic and acidic residues" evidence="1">
    <location>
        <begin position="734"/>
        <end position="749"/>
    </location>
</feature>